<evidence type="ECO:0000256" key="3">
    <source>
        <dbReference type="ARBA" id="ARBA00022553"/>
    </source>
</evidence>
<dbReference type="SUPFAM" id="SSF52172">
    <property type="entry name" value="CheY-like"/>
    <property type="match status" value="1"/>
</dbReference>
<feature type="transmembrane region" description="Helical" evidence="7">
    <location>
        <begin position="37"/>
        <end position="54"/>
    </location>
</feature>
<feature type="transmembrane region" description="Helical" evidence="7">
    <location>
        <begin position="125"/>
        <end position="144"/>
    </location>
</feature>
<organism evidence="10">
    <name type="scientific">Cupriavidus taiwanensis</name>
    <dbReference type="NCBI Taxonomy" id="164546"/>
    <lineage>
        <taxon>Bacteria</taxon>
        <taxon>Pseudomonadati</taxon>
        <taxon>Pseudomonadota</taxon>
        <taxon>Betaproteobacteria</taxon>
        <taxon>Burkholderiales</taxon>
        <taxon>Burkholderiaceae</taxon>
        <taxon>Cupriavidus</taxon>
    </lineage>
</organism>
<feature type="domain" description="Response regulatory" evidence="9">
    <location>
        <begin position="482"/>
        <end position="603"/>
    </location>
</feature>
<keyword evidence="7" id="KW-0812">Transmembrane</keyword>
<feature type="transmembrane region" description="Helical" evidence="7">
    <location>
        <begin position="99"/>
        <end position="119"/>
    </location>
</feature>
<dbReference type="CDD" id="cd00156">
    <property type="entry name" value="REC"/>
    <property type="match status" value="1"/>
</dbReference>
<dbReference type="GO" id="GO:0000155">
    <property type="term" value="F:phosphorelay sensor kinase activity"/>
    <property type="evidence" value="ECO:0007669"/>
    <property type="project" value="InterPro"/>
</dbReference>
<sequence length="609" mass="64598">MAAPPRPAQASVMNAPARQPADVAAAMVDLLYRQSNAVLFANFVIALPVCYVLRPSVPAPLLAAWIAAVYLLTTLRIGLSWRYFRRGGSAAPQAWARRFMVLSWVSSLLWGAVGSSILLPPEPQLVAFCCIVLAGMSSGAIPSLSAHPPTYRGSVAAMLLPFTLYCLMQQGPMYGVYAGFAACLLGANLYYSQVTYRTLRDGVRLRFENLALIGALERERDRATAADQAKTRFLAAAGHDLRQPVYAIGLQAAALTALGERGDVPAAQAHAVGRRLRATLARMDHLLDGLLDASRLDAGLMPVRRRPLPLARLLAEVGEEYAGQARQRGSVLRVVPARAWVDSDPDLLKRILDNLVVNALRHAPRASILVGARRRAGAMEIQVIDTGPGIAPAHQARVFDDYVQVPGTTPADEQADEQAGTRGLGLGLAIVRRLAALLDHAVTLRSAPGRGCMFSVRVPLADAAAAPVLAAAPAEPDGEPLCVMLVDDDPQVLGALTELLTVWGHVVYGGPSVAAVCEAHLAASRDGAAPVHLILADYRLGGGLTGLDAVTMLRARVGHAVPALIVTGDTAPDRLQALHDSGFPVLHKPIHGDALRAALRRAVQPAEFA</sequence>
<keyword evidence="4 10" id="KW-0808">Transferase</keyword>
<dbReference type="PROSITE" id="PS50110">
    <property type="entry name" value="RESPONSE_REGULATORY"/>
    <property type="match status" value="1"/>
</dbReference>
<dbReference type="SMART" id="SM00388">
    <property type="entry name" value="HisKA"/>
    <property type="match status" value="1"/>
</dbReference>
<dbReference type="Gene3D" id="1.10.287.130">
    <property type="match status" value="1"/>
</dbReference>
<dbReference type="AlphaFoldDB" id="A0A375C1N3"/>
<feature type="modified residue" description="4-aspartylphosphate" evidence="6">
    <location>
        <position position="537"/>
    </location>
</feature>
<dbReference type="InterPro" id="IPR004358">
    <property type="entry name" value="Sig_transdc_His_kin-like_C"/>
</dbReference>
<keyword evidence="3 6" id="KW-0597">Phosphoprotein</keyword>
<dbReference type="PRINTS" id="PR00344">
    <property type="entry name" value="BCTRLSENSOR"/>
</dbReference>
<dbReference type="PROSITE" id="PS50109">
    <property type="entry name" value="HIS_KIN"/>
    <property type="match status" value="1"/>
</dbReference>
<dbReference type="InterPro" id="IPR005467">
    <property type="entry name" value="His_kinase_dom"/>
</dbReference>
<protein>
    <recommendedName>
        <fullName evidence="2">histidine kinase</fullName>
        <ecNumber evidence="2">2.7.13.3</ecNumber>
    </recommendedName>
</protein>
<evidence type="ECO:0000256" key="5">
    <source>
        <dbReference type="ARBA" id="ARBA00022777"/>
    </source>
</evidence>
<comment type="catalytic activity">
    <reaction evidence="1">
        <text>ATP + protein L-histidine = ADP + protein N-phospho-L-histidine.</text>
        <dbReference type="EC" id="2.7.13.3"/>
    </reaction>
</comment>
<dbReference type="InterPro" id="IPR001789">
    <property type="entry name" value="Sig_transdc_resp-reg_receiver"/>
</dbReference>
<dbReference type="EC" id="2.7.13.3" evidence="2"/>
<evidence type="ECO:0000313" key="10">
    <source>
        <dbReference type="EMBL" id="SOY61035.1"/>
    </source>
</evidence>
<dbReference type="InterPro" id="IPR011006">
    <property type="entry name" value="CheY-like_superfamily"/>
</dbReference>
<dbReference type="SUPFAM" id="SSF47384">
    <property type="entry name" value="Homodimeric domain of signal transducing histidine kinase"/>
    <property type="match status" value="1"/>
</dbReference>
<keyword evidence="5 10" id="KW-0418">Kinase</keyword>
<comment type="caution">
    <text evidence="10">The sequence shown here is derived from an EMBL/GenBank/DDBJ whole genome shotgun (WGS) entry which is preliminary data.</text>
</comment>
<dbReference type="CDD" id="cd00082">
    <property type="entry name" value="HisKA"/>
    <property type="match status" value="1"/>
</dbReference>
<dbReference type="InterPro" id="IPR003594">
    <property type="entry name" value="HATPase_dom"/>
</dbReference>
<dbReference type="Gene3D" id="3.40.50.2300">
    <property type="match status" value="1"/>
</dbReference>
<reference evidence="10" key="1">
    <citation type="submission" date="2018-01" db="EMBL/GenBank/DDBJ databases">
        <authorList>
            <person name="Clerissi C."/>
        </authorList>
    </citation>
    <scope>NUCLEOTIDE SEQUENCE</scope>
    <source>
        <strain evidence="10">Cupriavidus sp. LMG 19464</strain>
    </source>
</reference>
<evidence type="ECO:0000259" key="9">
    <source>
        <dbReference type="PROSITE" id="PS50110"/>
    </source>
</evidence>
<dbReference type="SMART" id="SM00387">
    <property type="entry name" value="HATPase_c"/>
    <property type="match status" value="1"/>
</dbReference>
<dbReference type="InterPro" id="IPR036097">
    <property type="entry name" value="HisK_dim/P_sf"/>
</dbReference>
<gene>
    <name evidence="10" type="ORF">CBM2587_B20002</name>
</gene>
<dbReference type="GO" id="GO:0005886">
    <property type="term" value="C:plasma membrane"/>
    <property type="evidence" value="ECO:0007669"/>
    <property type="project" value="TreeGrafter"/>
</dbReference>
<dbReference type="Pfam" id="PF02518">
    <property type="entry name" value="HATPase_c"/>
    <property type="match status" value="1"/>
</dbReference>
<evidence type="ECO:0000256" key="1">
    <source>
        <dbReference type="ARBA" id="ARBA00000085"/>
    </source>
</evidence>
<feature type="transmembrane region" description="Helical" evidence="7">
    <location>
        <begin position="60"/>
        <end position="79"/>
    </location>
</feature>
<evidence type="ECO:0000259" key="8">
    <source>
        <dbReference type="PROSITE" id="PS50109"/>
    </source>
</evidence>
<dbReference type="InterPro" id="IPR036890">
    <property type="entry name" value="HATPase_C_sf"/>
</dbReference>
<dbReference type="Pfam" id="PF00512">
    <property type="entry name" value="HisKA"/>
    <property type="match status" value="1"/>
</dbReference>
<dbReference type="InterPro" id="IPR003661">
    <property type="entry name" value="HisK_dim/P_dom"/>
</dbReference>
<evidence type="ECO:0000256" key="7">
    <source>
        <dbReference type="SAM" id="Phobius"/>
    </source>
</evidence>
<name>A0A375C1N3_9BURK</name>
<dbReference type="Gene3D" id="3.30.565.10">
    <property type="entry name" value="Histidine kinase-like ATPase, C-terminal domain"/>
    <property type="match status" value="1"/>
</dbReference>
<feature type="domain" description="Histidine kinase" evidence="8">
    <location>
        <begin position="236"/>
        <end position="462"/>
    </location>
</feature>
<evidence type="ECO:0000256" key="6">
    <source>
        <dbReference type="PROSITE-ProRule" id="PRU00169"/>
    </source>
</evidence>
<dbReference type="SMART" id="SM00448">
    <property type="entry name" value="REC"/>
    <property type="match status" value="1"/>
</dbReference>
<dbReference type="Proteomes" id="UP000256780">
    <property type="component" value="Chromosome CBM2587_b"/>
</dbReference>
<dbReference type="SUPFAM" id="SSF55874">
    <property type="entry name" value="ATPase domain of HSP90 chaperone/DNA topoisomerase II/histidine kinase"/>
    <property type="match status" value="1"/>
</dbReference>
<feature type="transmembrane region" description="Helical" evidence="7">
    <location>
        <begin position="174"/>
        <end position="191"/>
    </location>
</feature>
<proteinExistence type="predicted"/>
<dbReference type="EMBL" id="OFSQ01000031">
    <property type="protein sequence ID" value="SOY61035.1"/>
    <property type="molecule type" value="Genomic_DNA"/>
</dbReference>
<dbReference type="PANTHER" id="PTHR43047:SF9">
    <property type="entry name" value="HISTIDINE KINASE"/>
    <property type="match status" value="1"/>
</dbReference>
<accession>A0A375C1N3</accession>
<dbReference type="PANTHER" id="PTHR43047">
    <property type="entry name" value="TWO-COMPONENT HISTIDINE PROTEIN KINASE"/>
    <property type="match status" value="1"/>
</dbReference>
<evidence type="ECO:0000256" key="2">
    <source>
        <dbReference type="ARBA" id="ARBA00012438"/>
    </source>
</evidence>
<dbReference type="Pfam" id="PF00072">
    <property type="entry name" value="Response_reg"/>
    <property type="match status" value="1"/>
</dbReference>
<keyword evidence="7" id="KW-1133">Transmembrane helix</keyword>
<keyword evidence="7" id="KW-0472">Membrane</keyword>
<dbReference type="GO" id="GO:0009927">
    <property type="term" value="F:histidine phosphotransfer kinase activity"/>
    <property type="evidence" value="ECO:0007669"/>
    <property type="project" value="TreeGrafter"/>
</dbReference>
<evidence type="ECO:0000256" key="4">
    <source>
        <dbReference type="ARBA" id="ARBA00022679"/>
    </source>
</evidence>